<dbReference type="InterPro" id="IPR036875">
    <property type="entry name" value="Znf_CCHC_sf"/>
</dbReference>
<keyword evidence="1" id="KW-0645">Protease</keyword>
<sequence>MQELQCQLKQMGEEISEKLIITKILMSLPEEYKHFISAWESASDDKQTLDNLVARLLNEEQRLKDKNEETASSSSAFTVKCKKPLKCFTCGKAGHFQKECSSIKNNSEKNDSNKCFYCGEVGHYQLQCWFKKNKNIHKHKNIKKVMHLVYQIQSMTSIKSRSGPWTQVALKIKNGDEWIDTTINNVLYVPHLTINLFSVNRAADNGYVMMTDEKYCKFYKHGVVCATANRIGNGYFMKLRFNCNMVNVAKTELSDLNTWHQKLAHQNFDQVKKVLQKHNINVKQHSVPKCEDCLQGKIHRLPFTNSEYTSTRTCELIHADVCGPMEEASVGVSKYFVLMKDDFSNFRCVYFIKNKNETIKCIEDFLNKAENITGNKVMLFRTDNGLKFINKNVKELFSGRGITHQRSVLYTPEQNGKAERDNRTLVEAARTMLHAKNLSKQQQLCGLRQYIQMFLFLIQLGRVKQKENHPLKFGPIRHLTLIL</sequence>
<reference evidence="6" key="1">
    <citation type="submission" date="2021-09" db="EMBL/GenBank/DDBJ databases">
        <authorList>
            <person name="Martin H S."/>
        </authorList>
    </citation>
    <scope>NUCLEOTIDE SEQUENCE</scope>
</reference>
<evidence type="ECO:0000256" key="2">
    <source>
        <dbReference type="PROSITE-ProRule" id="PRU00047"/>
    </source>
</evidence>
<dbReference type="Proteomes" id="UP000789524">
    <property type="component" value="Unassembled WGS sequence"/>
</dbReference>
<evidence type="ECO:0000259" key="4">
    <source>
        <dbReference type="PROSITE" id="PS50158"/>
    </source>
</evidence>
<dbReference type="Pfam" id="PF22936">
    <property type="entry name" value="Pol_BBD"/>
    <property type="match status" value="1"/>
</dbReference>
<dbReference type="OrthoDB" id="97058at2759"/>
<evidence type="ECO:0000256" key="3">
    <source>
        <dbReference type="SAM" id="Coils"/>
    </source>
</evidence>
<dbReference type="GO" id="GO:0008233">
    <property type="term" value="F:peptidase activity"/>
    <property type="evidence" value="ECO:0007669"/>
    <property type="project" value="UniProtKB-KW"/>
</dbReference>
<keyword evidence="7" id="KW-1185">Reference proteome</keyword>
<feature type="domain" description="CCHC-type" evidence="4">
    <location>
        <begin position="86"/>
        <end position="100"/>
    </location>
</feature>
<keyword evidence="3" id="KW-0175">Coiled coil</keyword>
<dbReference type="PANTHER" id="PTHR42648">
    <property type="entry name" value="TRANSPOSASE, PUTATIVE-RELATED"/>
    <property type="match status" value="1"/>
</dbReference>
<dbReference type="Gene3D" id="4.10.60.10">
    <property type="entry name" value="Zinc finger, CCHC-type"/>
    <property type="match status" value="1"/>
</dbReference>
<keyword evidence="2" id="KW-0479">Metal-binding</keyword>
<evidence type="ECO:0000256" key="1">
    <source>
        <dbReference type="ARBA" id="ARBA00022670"/>
    </source>
</evidence>
<dbReference type="SUPFAM" id="SSF53098">
    <property type="entry name" value="Ribonuclease H-like"/>
    <property type="match status" value="1"/>
</dbReference>
<evidence type="ECO:0000313" key="6">
    <source>
        <dbReference type="EMBL" id="CAG9571437.1"/>
    </source>
</evidence>
<dbReference type="PANTHER" id="PTHR42648:SF24">
    <property type="entry name" value="INTEGRASE CATALYTIC DOMAIN-CONTAINING PROTEIN"/>
    <property type="match status" value="1"/>
</dbReference>
<protein>
    <submittedName>
        <fullName evidence="6">(African queen) hypothetical protein</fullName>
    </submittedName>
</protein>
<accession>A0A8J2QVB2</accession>
<keyword evidence="2" id="KW-0863">Zinc-finger</keyword>
<keyword evidence="2" id="KW-0862">Zinc</keyword>
<dbReference type="InterPro" id="IPR001878">
    <property type="entry name" value="Znf_CCHC"/>
</dbReference>
<dbReference type="InterPro" id="IPR012337">
    <property type="entry name" value="RNaseH-like_sf"/>
</dbReference>
<dbReference type="EMBL" id="CAKASE010000067">
    <property type="protein sequence ID" value="CAG9571437.1"/>
    <property type="molecule type" value="Genomic_DNA"/>
</dbReference>
<dbReference type="Gene3D" id="3.30.420.10">
    <property type="entry name" value="Ribonuclease H-like superfamily/Ribonuclease H"/>
    <property type="match status" value="1"/>
</dbReference>
<dbReference type="Pfam" id="PF13976">
    <property type="entry name" value="gag_pre-integrs"/>
    <property type="match status" value="1"/>
</dbReference>
<dbReference type="SMART" id="SM00343">
    <property type="entry name" value="ZnF_C2HC"/>
    <property type="match status" value="2"/>
</dbReference>
<dbReference type="Pfam" id="PF00098">
    <property type="entry name" value="zf-CCHC"/>
    <property type="match status" value="1"/>
</dbReference>
<dbReference type="PROSITE" id="PS50158">
    <property type="entry name" value="ZF_CCHC"/>
    <property type="match status" value="2"/>
</dbReference>
<comment type="caution">
    <text evidence="6">The sequence shown here is derived from an EMBL/GenBank/DDBJ whole genome shotgun (WGS) entry which is preliminary data.</text>
</comment>
<proteinExistence type="predicted"/>
<dbReference type="InterPro" id="IPR001584">
    <property type="entry name" value="Integrase_cat-core"/>
</dbReference>
<feature type="domain" description="Integrase catalytic" evidence="5">
    <location>
        <begin position="309"/>
        <end position="483"/>
    </location>
</feature>
<feature type="domain" description="CCHC-type" evidence="4">
    <location>
        <begin position="114"/>
        <end position="128"/>
    </location>
</feature>
<dbReference type="SUPFAM" id="SSF57756">
    <property type="entry name" value="Retrovirus zinc finger-like domains"/>
    <property type="match status" value="1"/>
</dbReference>
<dbReference type="InterPro" id="IPR054722">
    <property type="entry name" value="PolX-like_BBD"/>
</dbReference>
<dbReference type="InterPro" id="IPR025724">
    <property type="entry name" value="GAG-pre-integrase_dom"/>
</dbReference>
<gene>
    <name evidence="6" type="ORF">DCHRY22_LOCUS9666</name>
</gene>
<dbReference type="Pfam" id="PF14223">
    <property type="entry name" value="Retrotran_gag_2"/>
    <property type="match status" value="1"/>
</dbReference>
<dbReference type="InterPro" id="IPR036397">
    <property type="entry name" value="RNaseH_sf"/>
</dbReference>
<evidence type="ECO:0000259" key="5">
    <source>
        <dbReference type="PROSITE" id="PS50994"/>
    </source>
</evidence>
<dbReference type="GO" id="GO:0015074">
    <property type="term" value="P:DNA integration"/>
    <property type="evidence" value="ECO:0007669"/>
    <property type="project" value="InterPro"/>
</dbReference>
<feature type="coiled-coil region" evidence="3">
    <location>
        <begin position="46"/>
        <end position="73"/>
    </location>
</feature>
<dbReference type="AlphaFoldDB" id="A0A8J2QVB2"/>
<keyword evidence="1" id="KW-0378">Hydrolase</keyword>
<organism evidence="6 7">
    <name type="scientific">Danaus chrysippus</name>
    <name type="common">African queen</name>
    <dbReference type="NCBI Taxonomy" id="151541"/>
    <lineage>
        <taxon>Eukaryota</taxon>
        <taxon>Metazoa</taxon>
        <taxon>Ecdysozoa</taxon>
        <taxon>Arthropoda</taxon>
        <taxon>Hexapoda</taxon>
        <taxon>Insecta</taxon>
        <taxon>Pterygota</taxon>
        <taxon>Neoptera</taxon>
        <taxon>Endopterygota</taxon>
        <taxon>Lepidoptera</taxon>
        <taxon>Glossata</taxon>
        <taxon>Ditrysia</taxon>
        <taxon>Papilionoidea</taxon>
        <taxon>Nymphalidae</taxon>
        <taxon>Danainae</taxon>
        <taxon>Danaini</taxon>
        <taxon>Danaina</taxon>
        <taxon>Danaus</taxon>
        <taxon>Anosia</taxon>
    </lineage>
</organism>
<dbReference type="GO" id="GO:0006508">
    <property type="term" value="P:proteolysis"/>
    <property type="evidence" value="ECO:0007669"/>
    <property type="project" value="UniProtKB-KW"/>
</dbReference>
<evidence type="ECO:0000313" key="7">
    <source>
        <dbReference type="Proteomes" id="UP000789524"/>
    </source>
</evidence>
<dbReference type="InterPro" id="IPR039537">
    <property type="entry name" value="Retrotran_Ty1/copia-like"/>
</dbReference>
<dbReference type="GO" id="GO:0003676">
    <property type="term" value="F:nucleic acid binding"/>
    <property type="evidence" value="ECO:0007669"/>
    <property type="project" value="InterPro"/>
</dbReference>
<name>A0A8J2QVB2_9NEOP</name>
<dbReference type="PROSITE" id="PS50994">
    <property type="entry name" value="INTEGRASE"/>
    <property type="match status" value="1"/>
</dbReference>
<dbReference type="GO" id="GO:0008270">
    <property type="term" value="F:zinc ion binding"/>
    <property type="evidence" value="ECO:0007669"/>
    <property type="project" value="UniProtKB-KW"/>
</dbReference>